<evidence type="ECO:0000313" key="10">
    <source>
        <dbReference type="Proteomes" id="UP001333102"/>
    </source>
</evidence>
<keyword evidence="5 7" id="KW-0030">Aminoacyl-tRNA synthetase</keyword>
<gene>
    <name evidence="7 9" type="primary">hisS</name>
    <name evidence="9" type="ORF">VLY81_08485</name>
</gene>
<dbReference type="RefSeq" id="WP_324667733.1">
    <property type="nucleotide sequence ID" value="NZ_CP141614.1"/>
</dbReference>
<evidence type="ECO:0000256" key="3">
    <source>
        <dbReference type="ARBA" id="ARBA00022741"/>
    </source>
</evidence>
<dbReference type="InterPro" id="IPR006195">
    <property type="entry name" value="aa-tRNA-synth_II"/>
</dbReference>
<dbReference type="PANTHER" id="PTHR43707">
    <property type="entry name" value="HISTIDYL-TRNA SYNTHETASE"/>
    <property type="match status" value="1"/>
</dbReference>
<proteinExistence type="inferred from homology"/>
<evidence type="ECO:0000256" key="7">
    <source>
        <dbReference type="HAMAP-Rule" id="MF_00127"/>
    </source>
</evidence>
<evidence type="ECO:0000256" key="6">
    <source>
        <dbReference type="ARBA" id="ARBA00047639"/>
    </source>
</evidence>
<dbReference type="EMBL" id="CP141614">
    <property type="protein sequence ID" value="WRP13488.1"/>
    <property type="molecule type" value="Genomic_DNA"/>
</dbReference>
<accession>A0ABZ1BLM5</accession>
<dbReference type="Gene3D" id="3.40.50.800">
    <property type="entry name" value="Anticodon-binding domain"/>
    <property type="match status" value="1"/>
</dbReference>
<dbReference type="GO" id="GO:0004821">
    <property type="term" value="F:histidine-tRNA ligase activity"/>
    <property type="evidence" value="ECO:0007669"/>
    <property type="project" value="UniProtKB-EC"/>
</dbReference>
<dbReference type="CDD" id="cd00773">
    <property type="entry name" value="HisRS-like_core"/>
    <property type="match status" value="1"/>
</dbReference>
<dbReference type="HAMAP" id="MF_00127">
    <property type="entry name" value="His_tRNA_synth"/>
    <property type="match status" value="1"/>
</dbReference>
<organism evidence="9 10">
    <name type="scientific">Geochorda subterranea</name>
    <dbReference type="NCBI Taxonomy" id="3109564"/>
    <lineage>
        <taxon>Bacteria</taxon>
        <taxon>Bacillati</taxon>
        <taxon>Bacillota</taxon>
        <taxon>Limnochordia</taxon>
        <taxon>Limnochordales</taxon>
        <taxon>Geochordaceae</taxon>
        <taxon>Geochorda</taxon>
    </lineage>
</organism>
<dbReference type="PROSITE" id="PS50862">
    <property type="entry name" value="AA_TRNA_LIGASE_II"/>
    <property type="match status" value="1"/>
</dbReference>
<dbReference type="Pfam" id="PF13393">
    <property type="entry name" value="tRNA-synt_His"/>
    <property type="match status" value="1"/>
</dbReference>
<keyword evidence="3 7" id="KW-0547">Nucleotide-binding</keyword>
<dbReference type="InterPro" id="IPR015807">
    <property type="entry name" value="His-tRNA-ligase"/>
</dbReference>
<name>A0ABZ1BLM5_9FIRM</name>
<dbReference type="InterPro" id="IPR004516">
    <property type="entry name" value="HisRS/HisZ"/>
</dbReference>
<keyword evidence="7 9" id="KW-0436">Ligase</keyword>
<evidence type="ECO:0000259" key="8">
    <source>
        <dbReference type="PROSITE" id="PS50862"/>
    </source>
</evidence>
<comment type="similarity">
    <text evidence="1 7">Belongs to the class-II aminoacyl-tRNA synthetase family.</text>
</comment>
<comment type="catalytic activity">
    <reaction evidence="6 7">
        <text>tRNA(His) + L-histidine + ATP = L-histidyl-tRNA(His) + AMP + diphosphate + H(+)</text>
        <dbReference type="Rhea" id="RHEA:17313"/>
        <dbReference type="Rhea" id="RHEA-COMP:9665"/>
        <dbReference type="Rhea" id="RHEA-COMP:9689"/>
        <dbReference type="ChEBI" id="CHEBI:15378"/>
        <dbReference type="ChEBI" id="CHEBI:30616"/>
        <dbReference type="ChEBI" id="CHEBI:33019"/>
        <dbReference type="ChEBI" id="CHEBI:57595"/>
        <dbReference type="ChEBI" id="CHEBI:78442"/>
        <dbReference type="ChEBI" id="CHEBI:78527"/>
        <dbReference type="ChEBI" id="CHEBI:456215"/>
        <dbReference type="EC" id="6.1.1.21"/>
    </reaction>
</comment>
<keyword evidence="7" id="KW-0648">Protein biosynthesis</keyword>
<comment type="subunit">
    <text evidence="7">Homodimer.</text>
</comment>
<dbReference type="Gene3D" id="3.30.930.10">
    <property type="entry name" value="Bira Bifunctional Protein, Domain 2"/>
    <property type="match status" value="1"/>
</dbReference>
<evidence type="ECO:0000256" key="1">
    <source>
        <dbReference type="ARBA" id="ARBA00008226"/>
    </source>
</evidence>
<protein>
    <recommendedName>
        <fullName evidence="7">Histidine--tRNA ligase</fullName>
        <ecNumber evidence="7">6.1.1.21</ecNumber>
    </recommendedName>
    <alternativeName>
        <fullName evidence="7">Histidyl-tRNA synthetase</fullName>
        <shortName evidence="7">HisRS</shortName>
    </alternativeName>
</protein>
<dbReference type="NCBIfam" id="TIGR00442">
    <property type="entry name" value="hisS"/>
    <property type="match status" value="1"/>
</dbReference>
<evidence type="ECO:0000256" key="5">
    <source>
        <dbReference type="ARBA" id="ARBA00023146"/>
    </source>
</evidence>
<sequence length="440" mass="49226">MKAPRGTQDVLPGRSAAWLRLEAITREVMTSFGYREIRTPIFEHTELFSRGVGEATDVVEKEMYTFEDRSGRSITLRPEGTAPVARAYIEHGMHLWPQPVKVFYIGPMFRYERPQAGRLRQHYQIGAEALGSADPALDAEVIVLPIEIFRRMGLRRFEVHLNSIGCPRCRPVYRERLLAYLRPRADQLCESCQRRLERSPLRVLDCKVPSCREVTQDAPNAVDSLCDQCRAHFDALRAHLDRLEVPHVLDFRLVRGFDYYTRTVFEVLSEDLGAQNAVAGGGRYDGLVETLGGKPTPGVGFASGMERALLAASEAGEPLEEPGWLDVFVASEGEGGREEALRLLYRLRRAGLRADVDYQGRSLKAQLKLADRAGARVAVIVGGDQGKDEAARPYVVRHLGTGQQEQVSADGIDALLARWLATEETDSRREPWRSRATAPS</sequence>
<dbReference type="InterPro" id="IPR036621">
    <property type="entry name" value="Anticodon-bd_dom_sf"/>
</dbReference>
<keyword evidence="10" id="KW-1185">Reference proteome</keyword>
<evidence type="ECO:0000256" key="4">
    <source>
        <dbReference type="ARBA" id="ARBA00022840"/>
    </source>
</evidence>
<dbReference type="PIRSF" id="PIRSF001549">
    <property type="entry name" value="His-tRNA_synth"/>
    <property type="match status" value="1"/>
</dbReference>
<dbReference type="SUPFAM" id="SSF55681">
    <property type="entry name" value="Class II aaRS and biotin synthetases"/>
    <property type="match status" value="1"/>
</dbReference>
<dbReference type="SUPFAM" id="SSF52954">
    <property type="entry name" value="Class II aaRS ABD-related"/>
    <property type="match status" value="1"/>
</dbReference>
<evidence type="ECO:0000256" key="2">
    <source>
        <dbReference type="ARBA" id="ARBA00022490"/>
    </source>
</evidence>
<dbReference type="InterPro" id="IPR041715">
    <property type="entry name" value="HisRS-like_core"/>
</dbReference>
<comment type="subcellular location">
    <subcellularLocation>
        <location evidence="7">Cytoplasm</location>
    </subcellularLocation>
</comment>
<dbReference type="InterPro" id="IPR004154">
    <property type="entry name" value="Anticodon-bd"/>
</dbReference>
<dbReference type="PANTHER" id="PTHR43707:SF1">
    <property type="entry name" value="HISTIDINE--TRNA LIGASE, MITOCHONDRIAL-RELATED"/>
    <property type="match status" value="1"/>
</dbReference>
<dbReference type="InterPro" id="IPR045864">
    <property type="entry name" value="aa-tRNA-synth_II/BPL/LPL"/>
</dbReference>
<dbReference type="Pfam" id="PF03129">
    <property type="entry name" value="HGTP_anticodon"/>
    <property type="match status" value="1"/>
</dbReference>
<dbReference type="Proteomes" id="UP001333102">
    <property type="component" value="Chromosome"/>
</dbReference>
<keyword evidence="2 7" id="KW-0963">Cytoplasm</keyword>
<keyword evidence="4 7" id="KW-0067">ATP-binding</keyword>
<evidence type="ECO:0000313" key="9">
    <source>
        <dbReference type="EMBL" id="WRP13488.1"/>
    </source>
</evidence>
<feature type="domain" description="Aminoacyl-transfer RNA synthetases class-II family profile" evidence="8">
    <location>
        <begin position="1"/>
        <end position="322"/>
    </location>
</feature>
<reference evidence="10" key="1">
    <citation type="submission" date="2023-12" db="EMBL/GenBank/DDBJ databases">
        <title>Novel isolates from deep terrestrial aquifers shed light on the physiology and ecology of the class Limnochordia.</title>
        <authorList>
            <person name="Karnachuk O.V."/>
            <person name="Lukina A.P."/>
            <person name="Avakyan M.R."/>
            <person name="Kadnikov V."/>
            <person name="Begmatov S."/>
            <person name="Beletsky A.V."/>
            <person name="Mardanov A.V."/>
            <person name="Ravin N.V."/>
        </authorList>
    </citation>
    <scope>NUCLEOTIDE SEQUENCE [LARGE SCALE GENOMIC DNA]</scope>
    <source>
        <strain evidence="10">LN</strain>
    </source>
</reference>
<dbReference type="EC" id="6.1.1.21" evidence="7"/>